<name>A0ABW9B1A8_9BURK</name>
<keyword evidence="5" id="KW-0449">Lipoprotein</keyword>
<feature type="signal peptide" evidence="4">
    <location>
        <begin position="1"/>
        <end position="32"/>
    </location>
</feature>
<comment type="caution">
    <text evidence="5">The sequence shown here is derived from an EMBL/GenBank/DDBJ whole genome shotgun (WGS) entry which is preliminary data.</text>
</comment>
<protein>
    <submittedName>
        <fullName evidence="5">Lipoprotein signal peptide</fullName>
    </submittedName>
</protein>
<keyword evidence="3" id="KW-0443">Lipid metabolism</keyword>
<keyword evidence="2" id="KW-0442">Lipid degradation</keyword>
<dbReference type="PANTHER" id="PTHR10272:SF0">
    <property type="entry name" value="PLATELET-ACTIVATING FACTOR ACETYLHYDROLASE"/>
    <property type="match status" value="1"/>
</dbReference>
<dbReference type="SUPFAM" id="SSF53474">
    <property type="entry name" value="alpha/beta-Hydrolases"/>
    <property type="match status" value="1"/>
</dbReference>
<dbReference type="PIRSF" id="PIRSF031982">
    <property type="entry name" value="UCP031982_abhydr"/>
    <property type="match status" value="1"/>
</dbReference>
<gene>
    <name evidence="5" type="ORF">PQR57_31630</name>
</gene>
<dbReference type="EMBL" id="JAQQEZ010000030">
    <property type="protein sequence ID" value="MFM0005541.1"/>
    <property type="molecule type" value="Genomic_DNA"/>
</dbReference>
<reference evidence="5 6" key="1">
    <citation type="journal article" date="2024" name="Chem. Sci.">
        <title>Discovery of megapolipeptins by genome mining of a Burkholderiales bacteria collection.</title>
        <authorList>
            <person name="Paulo B.S."/>
            <person name="Recchia M.J.J."/>
            <person name="Lee S."/>
            <person name="Fergusson C.H."/>
            <person name="Romanowski S.B."/>
            <person name="Hernandez A."/>
            <person name="Krull N."/>
            <person name="Liu D.Y."/>
            <person name="Cavanagh H."/>
            <person name="Bos A."/>
            <person name="Gray C.A."/>
            <person name="Murphy B.T."/>
            <person name="Linington R.G."/>
            <person name="Eustaquio A.S."/>
        </authorList>
    </citation>
    <scope>NUCLEOTIDE SEQUENCE [LARGE SCALE GENOMIC DNA]</scope>
    <source>
        <strain evidence="5 6">RL17-350-BIC-A</strain>
    </source>
</reference>
<evidence type="ECO:0000256" key="4">
    <source>
        <dbReference type="SAM" id="SignalP"/>
    </source>
</evidence>
<dbReference type="Proteomes" id="UP001629230">
    <property type="component" value="Unassembled WGS sequence"/>
</dbReference>
<dbReference type="InterPro" id="IPR016986">
    <property type="entry name" value="UCP031982_abhydr"/>
</dbReference>
<keyword evidence="6" id="KW-1185">Reference proteome</keyword>
<dbReference type="RefSeq" id="WP_408180250.1">
    <property type="nucleotide sequence ID" value="NZ_JAQQEZ010000030.1"/>
</dbReference>
<feature type="chain" id="PRO_5047464521" evidence="4">
    <location>
        <begin position="33"/>
        <end position="362"/>
    </location>
</feature>
<evidence type="ECO:0000256" key="1">
    <source>
        <dbReference type="ARBA" id="ARBA00022801"/>
    </source>
</evidence>
<evidence type="ECO:0000256" key="2">
    <source>
        <dbReference type="ARBA" id="ARBA00022963"/>
    </source>
</evidence>
<dbReference type="PANTHER" id="PTHR10272">
    <property type="entry name" value="PLATELET-ACTIVATING FACTOR ACETYLHYDROLASE"/>
    <property type="match status" value="1"/>
</dbReference>
<dbReference type="InterPro" id="IPR029058">
    <property type="entry name" value="AB_hydrolase_fold"/>
</dbReference>
<evidence type="ECO:0000313" key="5">
    <source>
        <dbReference type="EMBL" id="MFM0005541.1"/>
    </source>
</evidence>
<keyword evidence="4" id="KW-0732">Signal</keyword>
<dbReference type="Pfam" id="PF03403">
    <property type="entry name" value="PAF-AH_p_II"/>
    <property type="match status" value="1"/>
</dbReference>
<evidence type="ECO:0000256" key="3">
    <source>
        <dbReference type="ARBA" id="ARBA00023098"/>
    </source>
</evidence>
<evidence type="ECO:0000313" key="6">
    <source>
        <dbReference type="Proteomes" id="UP001629230"/>
    </source>
</evidence>
<dbReference type="Gene3D" id="3.40.50.1820">
    <property type="entry name" value="alpha/beta hydrolase"/>
    <property type="match status" value="1"/>
</dbReference>
<organism evidence="5 6">
    <name type="scientific">Paraburkholderia dipogonis</name>
    <dbReference type="NCBI Taxonomy" id="1211383"/>
    <lineage>
        <taxon>Bacteria</taxon>
        <taxon>Pseudomonadati</taxon>
        <taxon>Pseudomonadota</taxon>
        <taxon>Betaproteobacteria</taxon>
        <taxon>Burkholderiales</taxon>
        <taxon>Burkholderiaceae</taxon>
        <taxon>Paraburkholderia</taxon>
    </lineage>
</organism>
<keyword evidence="1" id="KW-0378">Hydrolase</keyword>
<accession>A0ABW9B1A8</accession>
<sequence length="362" mass="40425">MKTALLTKRGLIRRLSAILCGCMAMWSAITFAQSIQPGAPYPVGMKQLEYVDTAQGNRHLALTLFYPAVPASSAMPTRMVFFTNLHLYKNANIVSDGIKRPLVMFSHGHGSNGLYYAWFAQYLASRGYIVATLYHYRANTYDATIMYTRSKLWQRPVDISKDITFLLNDKRWGPHIDPERIGVAGHSQGGFTSLWIGGAMVNPDKYLAYQRAWKNNELAPASLRKELPLDAAPALKVYDRRVKAVVAMAPGDLQGFGMDEQSVAQLKVPAYIIVGARDTQAPPKENAEFAAKYAPHTQLDVMPGLVDHEIFANECDQYGRDTWPEMCIDAPGVDRTELHEYIGNAALKFFDTNLNVTRSPQN</sequence>
<proteinExistence type="predicted"/>